<name>A0A8J3D198_9BACT</name>
<evidence type="ECO:0000313" key="2">
    <source>
        <dbReference type="Proteomes" id="UP000598271"/>
    </source>
</evidence>
<gene>
    <name evidence="1" type="ORF">GCM10007390_15540</name>
</gene>
<reference evidence="1 2" key="1">
    <citation type="journal article" date="2014" name="Int. J. Syst. Evol. Microbiol.">
        <title>Complete genome sequence of Corynebacterium casei LMG S-19264T (=DSM 44701T), isolated from a smear-ripened cheese.</title>
        <authorList>
            <consortium name="US DOE Joint Genome Institute (JGI-PGF)"/>
            <person name="Walter F."/>
            <person name="Albersmeier A."/>
            <person name="Kalinowski J."/>
            <person name="Ruckert C."/>
        </authorList>
    </citation>
    <scope>NUCLEOTIDE SEQUENCE [LARGE SCALE GENOMIC DNA]</scope>
    <source>
        <strain evidence="1 2">KCTC 12866</strain>
    </source>
</reference>
<sequence>MILIMQIPDKIFHKVPDVEKQKTHFELLLQVNALMVQKLFFRFFILYENERI</sequence>
<organism evidence="1 2">
    <name type="scientific">Persicitalea jodogahamensis</name>
    <dbReference type="NCBI Taxonomy" id="402147"/>
    <lineage>
        <taxon>Bacteria</taxon>
        <taxon>Pseudomonadati</taxon>
        <taxon>Bacteroidota</taxon>
        <taxon>Cytophagia</taxon>
        <taxon>Cytophagales</taxon>
        <taxon>Spirosomataceae</taxon>
        <taxon>Persicitalea</taxon>
    </lineage>
</organism>
<dbReference type="EMBL" id="BMXF01000001">
    <property type="protein sequence ID" value="GHB62598.1"/>
    <property type="molecule type" value="Genomic_DNA"/>
</dbReference>
<dbReference type="Proteomes" id="UP000598271">
    <property type="component" value="Unassembled WGS sequence"/>
</dbReference>
<proteinExistence type="predicted"/>
<protein>
    <submittedName>
        <fullName evidence="1">Uncharacterized protein</fullName>
    </submittedName>
</protein>
<comment type="caution">
    <text evidence="1">The sequence shown here is derived from an EMBL/GenBank/DDBJ whole genome shotgun (WGS) entry which is preliminary data.</text>
</comment>
<accession>A0A8J3D198</accession>
<evidence type="ECO:0000313" key="1">
    <source>
        <dbReference type="EMBL" id="GHB62598.1"/>
    </source>
</evidence>
<dbReference type="AlphaFoldDB" id="A0A8J3D198"/>
<keyword evidence="2" id="KW-1185">Reference proteome</keyword>